<feature type="non-terminal residue" evidence="2">
    <location>
        <position position="120"/>
    </location>
</feature>
<dbReference type="InterPro" id="IPR029068">
    <property type="entry name" value="Glyas_Bleomycin-R_OHBP_Dase"/>
</dbReference>
<evidence type="ECO:0000259" key="1">
    <source>
        <dbReference type="PROSITE" id="PS51819"/>
    </source>
</evidence>
<reference evidence="2" key="1">
    <citation type="submission" date="2018-05" db="EMBL/GenBank/DDBJ databases">
        <authorList>
            <person name="Lanie J.A."/>
            <person name="Ng W.-L."/>
            <person name="Kazmierczak K.M."/>
            <person name="Andrzejewski T.M."/>
            <person name="Davidsen T.M."/>
            <person name="Wayne K.J."/>
            <person name="Tettelin H."/>
            <person name="Glass J.I."/>
            <person name="Rusch D."/>
            <person name="Podicherti R."/>
            <person name="Tsui H.-C.T."/>
            <person name="Winkler M.E."/>
        </authorList>
    </citation>
    <scope>NUCLEOTIDE SEQUENCE</scope>
</reference>
<organism evidence="2">
    <name type="scientific">marine metagenome</name>
    <dbReference type="NCBI Taxonomy" id="408172"/>
    <lineage>
        <taxon>unclassified sequences</taxon>
        <taxon>metagenomes</taxon>
        <taxon>ecological metagenomes</taxon>
    </lineage>
</organism>
<dbReference type="InterPro" id="IPR037523">
    <property type="entry name" value="VOC_core"/>
</dbReference>
<accession>A0A381U072</accession>
<dbReference type="PROSITE" id="PS51819">
    <property type="entry name" value="VOC"/>
    <property type="match status" value="1"/>
</dbReference>
<dbReference type="Gene3D" id="3.10.180.10">
    <property type="entry name" value="2,3-Dihydroxybiphenyl 1,2-Dioxygenase, domain 1"/>
    <property type="match status" value="1"/>
</dbReference>
<dbReference type="EMBL" id="UINC01005213">
    <property type="protein sequence ID" value="SVA19853.1"/>
    <property type="molecule type" value="Genomic_DNA"/>
</dbReference>
<name>A0A381U072_9ZZZZ</name>
<gene>
    <name evidence="2" type="ORF">METZ01_LOCUS72707</name>
</gene>
<dbReference type="Pfam" id="PF00903">
    <property type="entry name" value="Glyoxalase"/>
    <property type="match status" value="1"/>
</dbReference>
<protein>
    <recommendedName>
        <fullName evidence="1">VOC domain-containing protein</fullName>
    </recommendedName>
</protein>
<dbReference type="SUPFAM" id="SSF54593">
    <property type="entry name" value="Glyoxalase/Bleomycin resistance protein/Dihydroxybiphenyl dioxygenase"/>
    <property type="match status" value="1"/>
</dbReference>
<feature type="domain" description="VOC" evidence="1">
    <location>
        <begin position="9"/>
        <end position="120"/>
    </location>
</feature>
<dbReference type="AlphaFoldDB" id="A0A381U072"/>
<sequence>MGKLERPKNIHHQAFLCRDAEQTRWFYEDIMGFKLVAALDFESSPGSGEPLEYMHLFFEMGNGDHVAFFDIPDEVDEEKFNYKKGFDQHIAFEVDTLEELDAWKEYLHKEIGWASDPINH</sequence>
<dbReference type="InterPro" id="IPR004360">
    <property type="entry name" value="Glyas_Fos-R_dOase_dom"/>
</dbReference>
<dbReference type="CDD" id="cd06587">
    <property type="entry name" value="VOC"/>
    <property type="match status" value="1"/>
</dbReference>
<evidence type="ECO:0000313" key="2">
    <source>
        <dbReference type="EMBL" id="SVA19853.1"/>
    </source>
</evidence>
<proteinExistence type="predicted"/>